<name>A0A5K7ZU96_9BACT</name>
<dbReference type="InterPro" id="IPR011518">
    <property type="entry name" value="Transposase_36"/>
</dbReference>
<dbReference type="KEGG" id="dov:DSCO28_43440"/>
<feature type="region of interest" description="Disordered" evidence="1">
    <location>
        <begin position="185"/>
        <end position="211"/>
    </location>
</feature>
<gene>
    <name evidence="2" type="ORF">DSCO28_43440</name>
    <name evidence="3" type="ORF">DSCO28_66880</name>
</gene>
<accession>A0A5K7ZU96</accession>
<sequence length="211" mass="24151">MKKIKKVQVKGKNETNTREITQNSNPPLDASHIEDLKKASLKIKGAERRAFQAEISLKYCMGNPRQTEAIFGWNRNTVELGLNEKRTGIICMSTRKAFCGNKLWEEKYPHIAAVLFELAESHAQQDPTFRTTLSFTRLTAAEALKQLRDKGFPEEHLPSPRTMANILNRNGFRLRLVEKAKPLKKIRKQMLSSTTSKKRTENSVKKEKPSE</sequence>
<dbReference type="EMBL" id="AP021876">
    <property type="protein sequence ID" value="BBO83778.1"/>
    <property type="molecule type" value="Genomic_DNA"/>
</dbReference>
<evidence type="ECO:0000313" key="4">
    <source>
        <dbReference type="Proteomes" id="UP000425960"/>
    </source>
</evidence>
<dbReference type="Pfam" id="PF07592">
    <property type="entry name" value="DDE_Tnp_ISAZ013"/>
    <property type="match status" value="1"/>
</dbReference>
<proteinExistence type="predicted"/>
<feature type="compositionally biased region" description="Basic and acidic residues" evidence="1">
    <location>
        <begin position="198"/>
        <end position="211"/>
    </location>
</feature>
<evidence type="ECO:0000313" key="2">
    <source>
        <dbReference type="EMBL" id="BBO83778.1"/>
    </source>
</evidence>
<dbReference type="KEGG" id="dov:DSCO28_66880"/>
<protein>
    <recommendedName>
        <fullName evidence="5">Transposase</fullName>
    </recommendedName>
</protein>
<feature type="region of interest" description="Disordered" evidence="1">
    <location>
        <begin position="1"/>
        <end position="29"/>
    </location>
</feature>
<evidence type="ECO:0000256" key="1">
    <source>
        <dbReference type="SAM" id="MobiDB-lite"/>
    </source>
</evidence>
<dbReference type="EMBL" id="AP021876">
    <property type="protein sequence ID" value="BBO86122.1"/>
    <property type="molecule type" value="Genomic_DNA"/>
</dbReference>
<dbReference type="Proteomes" id="UP000425960">
    <property type="component" value="Chromosome"/>
</dbReference>
<organism evidence="2 4">
    <name type="scientific">Desulfosarcina ovata subsp. sediminis</name>
    <dbReference type="NCBI Taxonomy" id="885957"/>
    <lineage>
        <taxon>Bacteria</taxon>
        <taxon>Pseudomonadati</taxon>
        <taxon>Thermodesulfobacteriota</taxon>
        <taxon>Desulfobacteria</taxon>
        <taxon>Desulfobacterales</taxon>
        <taxon>Desulfosarcinaceae</taxon>
        <taxon>Desulfosarcina</taxon>
    </lineage>
</organism>
<evidence type="ECO:0000313" key="3">
    <source>
        <dbReference type="EMBL" id="BBO86122.1"/>
    </source>
</evidence>
<reference evidence="2 4" key="1">
    <citation type="submission" date="2019-11" db="EMBL/GenBank/DDBJ databases">
        <title>Comparative genomics of hydrocarbon-degrading Desulfosarcina strains.</title>
        <authorList>
            <person name="Watanabe M."/>
            <person name="Kojima H."/>
            <person name="Fukui M."/>
        </authorList>
    </citation>
    <scope>NUCLEOTIDE SEQUENCE [LARGE SCALE GENOMIC DNA]</scope>
    <source>
        <strain evidence="2 4">28bB2T</strain>
    </source>
</reference>
<evidence type="ECO:0008006" key="5">
    <source>
        <dbReference type="Google" id="ProtNLM"/>
    </source>
</evidence>
<dbReference type="AlphaFoldDB" id="A0A5K7ZU96"/>